<dbReference type="InterPro" id="IPR000192">
    <property type="entry name" value="Aminotrans_V_dom"/>
</dbReference>
<dbReference type="Pfam" id="PF13561">
    <property type="entry name" value="adh_short_C2"/>
    <property type="match status" value="1"/>
</dbReference>
<evidence type="ECO:0000256" key="1">
    <source>
        <dbReference type="ARBA" id="ARBA00006484"/>
    </source>
</evidence>
<evidence type="ECO:0000313" key="7">
    <source>
        <dbReference type="Proteomes" id="UP000434172"/>
    </source>
</evidence>
<dbReference type="GO" id="GO:0004497">
    <property type="term" value="F:monooxygenase activity"/>
    <property type="evidence" value="ECO:0007669"/>
    <property type="project" value="InterPro"/>
</dbReference>
<reference evidence="6 7" key="1">
    <citation type="submission" date="2019-12" db="EMBL/GenBank/DDBJ databases">
        <title>A genome sequence resource for the geographically widespread anthracnose pathogen Colletotrichum asianum.</title>
        <authorList>
            <person name="Meng Y."/>
        </authorList>
    </citation>
    <scope>NUCLEOTIDE SEQUENCE [LARGE SCALE GENOMIC DNA]</scope>
    <source>
        <strain evidence="6 7">ICMP 18580</strain>
    </source>
</reference>
<evidence type="ECO:0000313" key="6">
    <source>
        <dbReference type="EMBL" id="KAF0324855.1"/>
    </source>
</evidence>
<name>A0A8H3WEG8_9PEZI</name>
<keyword evidence="4" id="KW-0472">Membrane</keyword>
<keyword evidence="7" id="KW-1185">Reference proteome</keyword>
<dbReference type="Proteomes" id="UP000434172">
    <property type="component" value="Unassembled WGS sequence"/>
</dbReference>
<dbReference type="GO" id="GO:0005506">
    <property type="term" value="F:iron ion binding"/>
    <property type="evidence" value="ECO:0007669"/>
    <property type="project" value="InterPro"/>
</dbReference>
<dbReference type="SUPFAM" id="SSF48264">
    <property type="entry name" value="Cytochrome P450"/>
    <property type="match status" value="1"/>
</dbReference>
<dbReference type="Pfam" id="PF00067">
    <property type="entry name" value="p450"/>
    <property type="match status" value="1"/>
</dbReference>
<dbReference type="Gene3D" id="1.10.630.10">
    <property type="entry name" value="Cytochrome P450"/>
    <property type="match status" value="1"/>
</dbReference>
<feature type="domain" description="Aminotransferase class V" evidence="5">
    <location>
        <begin position="284"/>
        <end position="576"/>
    </location>
</feature>
<dbReference type="PANTHER" id="PTHR42760">
    <property type="entry name" value="SHORT-CHAIN DEHYDROGENASES/REDUCTASES FAMILY MEMBER"/>
    <property type="match status" value="1"/>
</dbReference>
<dbReference type="OrthoDB" id="10264306at2759"/>
<dbReference type="EMBL" id="WOWK01000041">
    <property type="protein sequence ID" value="KAF0324855.1"/>
    <property type="molecule type" value="Genomic_DNA"/>
</dbReference>
<protein>
    <submittedName>
        <fullName evidence="6">Cytochrome P450</fullName>
    </submittedName>
</protein>
<dbReference type="PRINTS" id="PR00081">
    <property type="entry name" value="GDHRDH"/>
</dbReference>
<keyword evidence="2" id="KW-0521">NADP</keyword>
<dbReference type="InterPro" id="IPR015421">
    <property type="entry name" value="PyrdxlP-dep_Trfase_major"/>
</dbReference>
<dbReference type="Pfam" id="PF00106">
    <property type="entry name" value="adh_short"/>
    <property type="match status" value="1"/>
</dbReference>
<evidence type="ECO:0000256" key="4">
    <source>
        <dbReference type="SAM" id="Phobius"/>
    </source>
</evidence>
<feature type="transmembrane region" description="Helical" evidence="4">
    <location>
        <begin position="593"/>
        <end position="610"/>
    </location>
</feature>
<keyword evidence="3" id="KW-0560">Oxidoreductase</keyword>
<dbReference type="FunFam" id="3.40.50.720:FF:000084">
    <property type="entry name" value="Short-chain dehydrogenase reductase"/>
    <property type="match status" value="1"/>
</dbReference>
<dbReference type="Gene3D" id="3.40.50.720">
    <property type="entry name" value="NAD(P)-binding Rossmann-like Domain"/>
    <property type="match status" value="2"/>
</dbReference>
<dbReference type="InterPro" id="IPR036396">
    <property type="entry name" value="Cyt_P450_sf"/>
</dbReference>
<dbReference type="Pfam" id="PF00266">
    <property type="entry name" value="Aminotran_5"/>
    <property type="match status" value="1"/>
</dbReference>
<keyword evidence="4" id="KW-0812">Transmembrane</keyword>
<dbReference type="Gene3D" id="3.40.640.10">
    <property type="entry name" value="Type I PLP-dependent aspartate aminotransferase-like (Major domain)"/>
    <property type="match status" value="1"/>
</dbReference>
<dbReference type="PRINTS" id="PR00080">
    <property type="entry name" value="SDRFAMILY"/>
</dbReference>
<dbReference type="CDD" id="cd05233">
    <property type="entry name" value="SDR_c"/>
    <property type="match status" value="1"/>
</dbReference>
<evidence type="ECO:0000256" key="2">
    <source>
        <dbReference type="ARBA" id="ARBA00022857"/>
    </source>
</evidence>
<dbReference type="PANTHER" id="PTHR42760:SF115">
    <property type="entry name" value="3-OXOACYL-[ACYL-CARRIER-PROTEIN] REDUCTASE FABG"/>
    <property type="match status" value="1"/>
</dbReference>
<evidence type="ECO:0000259" key="5">
    <source>
        <dbReference type="Pfam" id="PF00266"/>
    </source>
</evidence>
<keyword evidence="4" id="KW-1133">Transmembrane helix</keyword>
<accession>A0A8H3WEG8</accession>
<dbReference type="InterPro" id="IPR015424">
    <property type="entry name" value="PyrdxlP-dep_Trfase"/>
</dbReference>
<comment type="caution">
    <text evidence="6">The sequence shown here is derived from an EMBL/GenBank/DDBJ whole genome shotgun (WGS) entry which is preliminary data.</text>
</comment>
<dbReference type="GO" id="GO:0016616">
    <property type="term" value="F:oxidoreductase activity, acting on the CH-OH group of donors, NAD or NADP as acceptor"/>
    <property type="evidence" value="ECO:0007669"/>
    <property type="project" value="TreeGrafter"/>
</dbReference>
<dbReference type="GO" id="GO:0016705">
    <property type="term" value="F:oxidoreductase activity, acting on paired donors, with incorporation or reduction of molecular oxygen"/>
    <property type="evidence" value="ECO:0007669"/>
    <property type="project" value="InterPro"/>
</dbReference>
<comment type="similarity">
    <text evidence="1">Belongs to the short-chain dehydrogenases/reductases (SDR) family.</text>
</comment>
<dbReference type="SUPFAM" id="SSF53383">
    <property type="entry name" value="PLP-dependent transferases"/>
    <property type="match status" value="1"/>
</dbReference>
<gene>
    <name evidence="6" type="ORF">GQ607_008026</name>
</gene>
<dbReference type="SUPFAM" id="SSF51735">
    <property type="entry name" value="NAD(P)-binding Rossmann-fold domains"/>
    <property type="match status" value="2"/>
</dbReference>
<dbReference type="InterPro" id="IPR001128">
    <property type="entry name" value="Cyt_P450"/>
</dbReference>
<dbReference type="GO" id="GO:0020037">
    <property type="term" value="F:heme binding"/>
    <property type="evidence" value="ECO:0007669"/>
    <property type="project" value="InterPro"/>
</dbReference>
<organism evidence="6 7">
    <name type="scientific">Colletotrichum asianum</name>
    <dbReference type="NCBI Taxonomy" id="702518"/>
    <lineage>
        <taxon>Eukaryota</taxon>
        <taxon>Fungi</taxon>
        <taxon>Dikarya</taxon>
        <taxon>Ascomycota</taxon>
        <taxon>Pezizomycotina</taxon>
        <taxon>Sordariomycetes</taxon>
        <taxon>Hypocreomycetidae</taxon>
        <taxon>Glomerellales</taxon>
        <taxon>Glomerellaceae</taxon>
        <taxon>Colletotrichum</taxon>
        <taxon>Colletotrichum gloeosporioides species complex</taxon>
    </lineage>
</organism>
<feature type="transmembrane region" description="Helical" evidence="4">
    <location>
        <begin position="617"/>
        <end position="641"/>
    </location>
</feature>
<sequence>MSGRLEGKNVVITGAAGGIGLEASILMYKEGASVLMTDINQTVLNKALARVKKLVPNAKGRLESLVVDVSTESEVEKAVAHLDSWGGLDVIFNNAGIMHPRDGDAEECPADIWDKTFDINVKGVWYGSKYAVRSLRKHGKKKGSIINTASMVSIVGSATPQVAYTASKGAVMAFTREMAIVHARDGFRFNTICPAPLNTPMLQDFLGDDKEKRFRREVHFPTGRFGEAIEQAQAAVFLASDESSFVNAHDLVVDDAYPEYSQTSRLDEVRATEYGYLDEQGHLYLDFTGAGLAAKSQIRAHEKRLGQTLFGNPHSTNPTSQSATRLIEDARARVLDYLNASPKEYTAIFTPNATGAARLVAESYPFKRGTRLVLTSDNHNSINGLREYAGRNHARTVYVPVRAPELRVDPSDLMSALSRRKGGFFSCGSARTRRSGLFAYPAQSNFSGVRHPLSWVQVAQEQGYDVLLDAAAYLPTSRLNLSDTGVKPEFVIVSWYKLFGYPTGVGCLIVRRDALARLANSRPWFSGGTITAATVGVPWHTIAPDEAGFEDGTLNFLSIPDVQVGLDWLDDVGMFLIDTRVSTSRTMNPTQPPWRYAITALAAAAVFPYMRGTWLQLIARVLLASLAAWYSAVVVYAIFIYPHFVSPLRHIPGPKDHYFLLGQTVNQFLSGDPREPFVSWMRNWPKERFIRYTSFGNSDAILVTQLDAFKEIFQTKANAFVKPEFNKRMITPITGVGMVFTEGEESRSQRKLLSPRFAMTNMKQTMPLFRSKGKQFCQYLDQLVDSQSDAVNISFAWSKVTLDVIVNFALGFDLEITLKPSEFHELYQQVFDPPPFGMLLVAIYAFFPAIRSFPLKENYRFKHANDRVRDKIREIIRNREAELSEKSIDAVESPDLLTHMILESRSVEDPWSESKILENVLNFFAAGHESSASSLTWLTQMFAQHPEVQDEARKEIIDLLERTPNPSYMDLQNLPYLDNVLEENLRLFAPGISAARESIQDVEICGTVFPKGTSFMMMPTIINLNPTIWGEDVNEFKPERWDNLTGTAADPHAMSTFFHSSSKMPSVIEFLHSQLFTEVPVATKKITGQTIIVTGSNTGLGLEAARHFILLDAAKVILAVRNIPRGKAAATRLEDSTGTKGVVEVWELDLASYASVQNFAKHARSLGRLDVLVNNAGVMTYDFVLAEKDDSLITVNAVSPFLLSMLLLPKMRETSLKYAKETVITFVGSLGHARVDFIESKSENIFKDLAVEKTARMTERYNISKVIQLQLARELAENVTKSEKLGNIVVSVVNPGLSDTEVARNLGWLQGKIVKVVLSLVGRAPEEASRTLVIAAEGGKQTHGQYLDDGKVGRPSEFITSDEGIKVQKQLWKELLEKLAAIAPGIVDSL</sequence>
<evidence type="ECO:0000256" key="3">
    <source>
        <dbReference type="ARBA" id="ARBA00023002"/>
    </source>
</evidence>
<dbReference type="InterPro" id="IPR002347">
    <property type="entry name" value="SDR_fam"/>
</dbReference>
<proteinExistence type="inferred from homology"/>
<dbReference type="InterPro" id="IPR036291">
    <property type="entry name" value="NAD(P)-bd_dom_sf"/>
</dbReference>